<dbReference type="PANTHER" id="PTHR43141">
    <property type="entry name" value="CYTOCHROME BD2 SUBUNIT II"/>
    <property type="match status" value="1"/>
</dbReference>
<dbReference type="PANTHER" id="PTHR43141:SF5">
    <property type="entry name" value="CYTOCHROME BD-I UBIQUINOL OXIDASE SUBUNIT 2"/>
    <property type="match status" value="1"/>
</dbReference>
<feature type="transmembrane region" description="Helical" evidence="12">
    <location>
        <begin position="12"/>
        <end position="39"/>
    </location>
</feature>
<evidence type="ECO:0000256" key="4">
    <source>
        <dbReference type="ARBA" id="ARBA00022475"/>
    </source>
</evidence>
<keyword evidence="14" id="KW-1185">Reference proteome</keyword>
<evidence type="ECO:0000313" key="14">
    <source>
        <dbReference type="Proteomes" id="UP001369082"/>
    </source>
</evidence>
<keyword evidence="11 12" id="KW-0472">Membrane</keyword>
<comment type="similarity">
    <text evidence="2">Belongs to the cytochrome ubiquinol oxidase subunit 2 family.</text>
</comment>
<feature type="transmembrane region" description="Helical" evidence="12">
    <location>
        <begin position="297"/>
        <end position="315"/>
    </location>
</feature>
<keyword evidence="3" id="KW-0813">Transport</keyword>
<dbReference type="EMBL" id="JBAKAZ010000051">
    <property type="protein sequence ID" value="MEL0630350.1"/>
    <property type="molecule type" value="Genomic_DNA"/>
</dbReference>
<keyword evidence="7" id="KW-0479">Metal-binding</keyword>
<evidence type="ECO:0000256" key="7">
    <source>
        <dbReference type="ARBA" id="ARBA00022723"/>
    </source>
</evidence>
<feature type="transmembrane region" description="Helical" evidence="12">
    <location>
        <begin position="203"/>
        <end position="223"/>
    </location>
</feature>
<evidence type="ECO:0000256" key="8">
    <source>
        <dbReference type="ARBA" id="ARBA00022982"/>
    </source>
</evidence>
<reference evidence="13 14" key="1">
    <citation type="submission" date="2024-02" db="EMBL/GenBank/DDBJ databases">
        <title>Bacteria isolated from the canopy kelp, Nereocystis luetkeana.</title>
        <authorList>
            <person name="Pfister C.A."/>
            <person name="Younker I.T."/>
            <person name="Light S.H."/>
        </authorList>
    </citation>
    <scope>NUCLEOTIDE SEQUENCE [LARGE SCALE GENOMIC DNA]</scope>
    <source>
        <strain evidence="13 14">TI.1.05</strain>
    </source>
</reference>
<keyword evidence="4" id="KW-1003">Cell membrane</keyword>
<accession>A0ABU9GSP7</accession>
<evidence type="ECO:0000256" key="5">
    <source>
        <dbReference type="ARBA" id="ARBA00022617"/>
    </source>
</evidence>
<comment type="caution">
    <text evidence="13">The sequence shown here is derived from an EMBL/GenBank/DDBJ whole genome shotgun (WGS) entry which is preliminary data.</text>
</comment>
<protein>
    <submittedName>
        <fullName evidence="13">Cytochrome d ubiquinol oxidase subunit II</fullName>
    </submittedName>
</protein>
<keyword evidence="6 12" id="KW-0812">Transmembrane</keyword>
<dbReference type="InterPro" id="IPR003317">
    <property type="entry name" value="Cyt-d_oxidase_su2"/>
</dbReference>
<sequence length="379" mass="41982">MFDYETLKVIWWVLISVLLIGFVITDGFDMGVGTLLPIIGKNDDERRMMINSIAPHWEGNQVWLVVGAAAIFAAWPAVYAAAFSGFYVAMMLTLFALFFRPVGFDYRSKVQDTRWRTSWDWAIFVGSTVPPIVFGVAFGNLLQGVPFTLDEFLRTDYQGGFFALLNPFALLVGIFSLCLFVLQGATWLQMKTEGELYQRARKVTLIVAPITVLLFAAAGFWLANGIDGFVITSVVDGNSVSNPLLKTVEVQAGGWLQNYTDYPLMMLAPAIGLLFPLIAFCMTLIKRGGLAFISTSLTQVGVLLTCAFSMFPFIMPSSIDPSSSFTIWDSTSSEMTLGIMTLVASVFVPIILIYTSFGYIKMFGRVGKDFMAKYKHSAY</sequence>
<dbReference type="NCBIfam" id="TIGR00203">
    <property type="entry name" value="cydB"/>
    <property type="match status" value="1"/>
</dbReference>
<evidence type="ECO:0000313" key="13">
    <source>
        <dbReference type="EMBL" id="MEL0630350.1"/>
    </source>
</evidence>
<evidence type="ECO:0000256" key="1">
    <source>
        <dbReference type="ARBA" id="ARBA00004651"/>
    </source>
</evidence>
<evidence type="ECO:0000256" key="11">
    <source>
        <dbReference type="ARBA" id="ARBA00023136"/>
    </source>
</evidence>
<comment type="subcellular location">
    <subcellularLocation>
        <location evidence="1">Cell membrane</location>
        <topology evidence="1">Multi-pass membrane protein</topology>
    </subcellularLocation>
</comment>
<organism evidence="13 14">
    <name type="scientific">Psychromonas aquatilis</name>
    <dbReference type="NCBI Taxonomy" id="2005072"/>
    <lineage>
        <taxon>Bacteria</taxon>
        <taxon>Pseudomonadati</taxon>
        <taxon>Pseudomonadota</taxon>
        <taxon>Gammaproteobacteria</taxon>
        <taxon>Alteromonadales</taxon>
        <taxon>Psychromonadaceae</taxon>
        <taxon>Psychromonas</taxon>
    </lineage>
</organism>
<dbReference type="Proteomes" id="UP001369082">
    <property type="component" value="Unassembled WGS sequence"/>
</dbReference>
<feature type="transmembrane region" description="Helical" evidence="12">
    <location>
        <begin position="161"/>
        <end position="182"/>
    </location>
</feature>
<keyword evidence="8" id="KW-0249">Electron transport</keyword>
<feature type="transmembrane region" description="Helical" evidence="12">
    <location>
        <begin position="60"/>
        <end position="78"/>
    </location>
</feature>
<keyword evidence="9 12" id="KW-1133">Transmembrane helix</keyword>
<proteinExistence type="inferred from homology"/>
<feature type="transmembrane region" description="Helical" evidence="12">
    <location>
        <begin position="264"/>
        <end position="285"/>
    </location>
</feature>
<dbReference type="Pfam" id="PF02322">
    <property type="entry name" value="Cyt_bd_oxida_II"/>
    <property type="match status" value="1"/>
</dbReference>
<evidence type="ECO:0000256" key="6">
    <source>
        <dbReference type="ARBA" id="ARBA00022692"/>
    </source>
</evidence>
<gene>
    <name evidence="13" type="primary">cydB</name>
    <name evidence="13" type="ORF">V6256_12105</name>
</gene>
<keyword evidence="10" id="KW-0408">Iron</keyword>
<evidence type="ECO:0000256" key="3">
    <source>
        <dbReference type="ARBA" id="ARBA00022448"/>
    </source>
</evidence>
<feature type="transmembrane region" description="Helical" evidence="12">
    <location>
        <begin position="84"/>
        <end position="100"/>
    </location>
</feature>
<keyword evidence="5" id="KW-0349">Heme</keyword>
<evidence type="ECO:0000256" key="12">
    <source>
        <dbReference type="SAM" id="Phobius"/>
    </source>
</evidence>
<evidence type="ECO:0000256" key="10">
    <source>
        <dbReference type="ARBA" id="ARBA00023004"/>
    </source>
</evidence>
<name>A0ABU9GSP7_9GAMM</name>
<dbReference type="RefSeq" id="WP_341598479.1">
    <property type="nucleotide sequence ID" value="NZ_JBAKAZ010000051.1"/>
</dbReference>
<evidence type="ECO:0000256" key="9">
    <source>
        <dbReference type="ARBA" id="ARBA00022989"/>
    </source>
</evidence>
<evidence type="ECO:0000256" key="2">
    <source>
        <dbReference type="ARBA" id="ARBA00007543"/>
    </source>
</evidence>
<dbReference type="PIRSF" id="PIRSF000267">
    <property type="entry name" value="Cyt_oxidse_sub2"/>
    <property type="match status" value="1"/>
</dbReference>
<feature type="transmembrane region" description="Helical" evidence="12">
    <location>
        <begin position="335"/>
        <end position="360"/>
    </location>
</feature>
<feature type="transmembrane region" description="Helical" evidence="12">
    <location>
        <begin position="121"/>
        <end position="141"/>
    </location>
</feature>